<feature type="transmembrane region" description="Helical" evidence="1">
    <location>
        <begin position="70"/>
        <end position="96"/>
    </location>
</feature>
<comment type="caution">
    <text evidence="2">The sequence shown here is derived from an EMBL/GenBank/DDBJ whole genome shotgun (WGS) entry which is preliminary data.</text>
</comment>
<feature type="transmembrane region" description="Helical" evidence="1">
    <location>
        <begin position="151"/>
        <end position="170"/>
    </location>
</feature>
<dbReference type="Proteomes" id="UP000233750">
    <property type="component" value="Unassembled WGS sequence"/>
</dbReference>
<keyword evidence="1" id="KW-1133">Transmembrane helix</keyword>
<feature type="transmembrane region" description="Helical" evidence="1">
    <location>
        <begin position="108"/>
        <end position="131"/>
    </location>
</feature>
<evidence type="ECO:0008006" key="4">
    <source>
        <dbReference type="Google" id="ProtNLM"/>
    </source>
</evidence>
<dbReference type="EMBL" id="PJMY01000003">
    <property type="protein sequence ID" value="PKV94453.1"/>
    <property type="molecule type" value="Genomic_DNA"/>
</dbReference>
<evidence type="ECO:0000256" key="1">
    <source>
        <dbReference type="SAM" id="Phobius"/>
    </source>
</evidence>
<dbReference type="AlphaFoldDB" id="A0A2N3WKQ9"/>
<protein>
    <recommendedName>
        <fullName evidence="4">DUF2269 domain-containing protein</fullName>
    </recommendedName>
</protein>
<reference evidence="2 3" key="1">
    <citation type="submission" date="2017-12" db="EMBL/GenBank/DDBJ databases">
        <title>Sequencing the genomes of 1000 Actinobacteria strains.</title>
        <authorList>
            <person name="Klenk H.-P."/>
        </authorList>
    </citation>
    <scope>NUCLEOTIDE SEQUENCE [LARGE SCALE GENOMIC DNA]</scope>
    <source>
        <strain evidence="2 3">DSM 45165</strain>
    </source>
</reference>
<keyword evidence="1" id="KW-0812">Transmembrane</keyword>
<gene>
    <name evidence="2" type="ORF">ATK30_5331</name>
</gene>
<name>A0A2N3WKQ9_9PSEU</name>
<proteinExistence type="predicted"/>
<keyword evidence="1" id="KW-0472">Membrane</keyword>
<evidence type="ECO:0000313" key="2">
    <source>
        <dbReference type="EMBL" id="PKV94453.1"/>
    </source>
</evidence>
<keyword evidence="3" id="KW-1185">Reference proteome</keyword>
<evidence type="ECO:0000313" key="3">
    <source>
        <dbReference type="Proteomes" id="UP000233750"/>
    </source>
</evidence>
<sequence>MPNADGRRDPAVRRTLRRMDWRMRPATRKWFLFGHVVTSVGWIGAELAVLVCSILAIAGSDPVTTRSANVIAGVLAGTLYFPASLLALATGVVLGLGTKWKLVRYHWVLWKLLATLALFAGGNLLVVPSFVAHGEQASRGEIVGANAVSGTGAMSVGLTLLLLATLVSYFKPWSTVFTRAAARRTGSLPSR</sequence>
<accession>A0A2N3WKQ9</accession>
<organism evidence="2 3">
    <name type="scientific">Amycolatopsis echigonensis</name>
    <dbReference type="NCBI Taxonomy" id="2576905"/>
    <lineage>
        <taxon>Bacteria</taxon>
        <taxon>Bacillati</taxon>
        <taxon>Actinomycetota</taxon>
        <taxon>Actinomycetes</taxon>
        <taxon>Pseudonocardiales</taxon>
        <taxon>Pseudonocardiaceae</taxon>
        <taxon>Amycolatopsis</taxon>
    </lineage>
</organism>
<feature type="transmembrane region" description="Helical" evidence="1">
    <location>
        <begin position="30"/>
        <end position="58"/>
    </location>
</feature>